<sequence length="67" mass="7464">MGVIDSVREQKSGMMADLVFAVAWVVGVNLLFDLTNGPDWAYYLCMFAGVIAYFGFFTSLEMARAQQ</sequence>
<dbReference type="Pfam" id="PF26436">
    <property type="entry name" value="DUF8119"/>
    <property type="match status" value="1"/>
</dbReference>
<evidence type="ECO:0000259" key="2">
    <source>
        <dbReference type="Pfam" id="PF26436"/>
    </source>
</evidence>
<organism evidence="3 4">
    <name type="scientific">Salarchaeum japonicum</name>
    <dbReference type="NCBI Taxonomy" id="555573"/>
    <lineage>
        <taxon>Archaea</taxon>
        <taxon>Methanobacteriati</taxon>
        <taxon>Methanobacteriota</taxon>
        <taxon>Stenosarchaea group</taxon>
        <taxon>Halobacteria</taxon>
        <taxon>Halobacteriales</taxon>
        <taxon>Halobacteriaceae</taxon>
    </lineage>
</organism>
<comment type="caution">
    <text evidence="3">The sequence shown here is derived from an EMBL/GenBank/DDBJ whole genome shotgun (WGS) entry which is preliminary data.</text>
</comment>
<protein>
    <recommendedName>
        <fullName evidence="2">DUF8119 domain-containing protein</fullName>
    </recommendedName>
</protein>
<proteinExistence type="predicted"/>
<keyword evidence="1" id="KW-1133">Transmembrane helix</keyword>
<feature type="domain" description="DUF8119" evidence="2">
    <location>
        <begin position="3"/>
        <end position="67"/>
    </location>
</feature>
<reference evidence="3 4" key="1">
    <citation type="journal article" date="2019" name="Int. J. Syst. Evol. Microbiol.">
        <title>The Global Catalogue of Microorganisms (GCM) 10K type strain sequencing project: providing services to taxonomists for standard genome sequencing and annotation.</title>
        <authorList>
            <consortium name="The Broad Institute Genomics Platform"/>
            <consortium name="The Broad Institute Genome Sequencing Center for Infectious Disease"/>
            <person name="Wu L."/>
            <person name="Ma J."/>
        </authorList>
    </citation>
    <scope>NUCLEOTIDE SEQUENCE [LARGE SCALE GENOMIC DNA]</scope>
    <source>
        <strain evidence="3 4">JCM 16327</strain>
    </source>
</reference>
<feature type="transmembrane region" description="Helical" evidence="1">
    <location>
        <begin position="12"/>
        <end position="34"/>
    </location>
</feature>
<evidence type="ECO:0000256" key="1">
    <source>
        <dbReference type="SAM" id="Phobius"/>
    </source>
</evidence>
<accession>A0AAV3SYS3</accession>
<feature type="transmembrane region" description="Helical" evidence="1">
    <location>
        <begin position="40"/>
        <end position="60"/>
    </location>
</feature>
<evidence type="ECO:0000313" key="4">
    <source>
        <dbReference type="Proteomes" id="UP001500194"/>
    </source>
</evidence>
<dbReference type="Proteomes" id="UP001500194">
    <property type="component" value="Unassembled WGS sequence"/>
</dbReference>
<dbReference type="GeneID" id="68572061"/>
<dbReference type="AlphaFoldDB" id="A0AAV3SYS3"/>
<gene>
    <name evidence="3" type="ORF">GCM10009019_08160</name>
</gene>
<dbReference type="RefSeq" id="WP_227261477.1">
    <property type="nucleotide sequence ID" value="NZ_BAAADU010000002.1"/>
</dbReference>
<dbReference type="InterPro" id="IPR058432">
    <property type="entry name" value="DUF8119"/>
</dbReference>
<name>A0AAV3SYS3_9EURY</name>
<evidence type="ECO:0000313" key="3">
    <source>
        <dbReference type="EMBL" id="GAA0648030.1"/>
    </source>
</evidence>
<keyword evidence="1" id="KW-0472">Membrane</keyword>
<keyword evidence="4" id="KW-1185">Reference proteome</keyword>
<keyword evidence="1" id="KW-0812">Transmembrane</keyword>
<dbReference type="EMBL" id="BAAADU010000002">
    <property type="protein sequence ID" value="GAA0648030.1"/>
    <property type="molecule type" value="Genomic_DNA"/>
</dbReference>